<dbReference type="PATRIC" id="fig|993516.3.peg.4713"/>
<comment type="caution">
    <text evidence="1">The sequence shown here is derived from an EMBL/GenBank/DDBJ whole genome shotgun (WGS) entry which is preliminary data.</text>
</comment>
<dbReference type="AlphaFoldDB" id="L7CCP5"/>
<proteinExistence type="predicted"/>
<reference evidence="1 2" key="1">
    <citation type="journal article" date="2013" name="Mar. Genomics">
        <title>Expression of sulfatases in Rhodopirellula baltica and the diversity of sulfatases in the genus Rhodopirellula.</title>
        <authorList>
            <person name="Wegner C.E."/>
            <person name="Richter-Heitmann T."/>
            <person name="Klindworth A."/>
            <person name="Klockow C."/>
            <person name="Richter M."/>
            <person name="Achstetter T."/>
            <person name="Glockner F.O."/>
            <person name="Harder J."/>
        </authorList>
    </citation>
    <scope>NUCLEOTIDE SEQUENCE [LARGE SCALE GENOMIC DNA]</scope>
    <source>
        <strain evidence="1 2">SWK14</strain>
    </source>
</reference>
<dbReference type="EMBL" id="AMWG01000119">
    <property type="protein sequence ID" value="ELP31615.1"/>
    <property type="molecule type" value="Genomic_DNA"/>
</dbReference>
<sequence length="49" mass="5297">METSFIGTAVLFFRDGLISSLSAIPFLLVSSKTDLSLNRDDCGHPQAPK</sequence>
<name>L7CCP5_RHOBT</name>
<protein>
    <submittedName>
        <fullName evidence="1">Uncharacterized protein</fullName>
    </submittedName>
</protein>
<accession>L7CCP5</accession>
<dbReference type="Proteomes" id="UP000010959">
    <property type="component" value="Unassembled WGS sequence"/>
</dbReference>
<evidence type="ECO:0000313" key="2">
    <source>
        <dbReference type="Proteomes" id="UP000010959"/>
    </source>
</evidence>
<gene>
    <name evidence="1" type="ORF">RBSWK_04408</name>
</gene>
<organism evidence="1 2">
    <name type="scientific">Rhodopirellula baltica SWK14</name>
    <dbReference type="NCBI Taxonomy" id="993516"/>
    <lineage>
        <taxon>Bacteria</taxon>
        <taxon>Pseudomonadati</taxon>
        <taxon>Planctomycetota</taxon>
        <taxon>Planctomycetia</taxon>
        <taxon>Pirellulales</taxon>
        <taxon>Pirellulaceae</taxon>
        <taxon>Rhodopirellula</taxon>
    </lineage>
</organism>
<evidence type="ECO:0000313" key="1">
    <source>
        <dbReference type="EMBL" id="ELP31615.1"/>
    </source>
</evidence>